<dbReference type="OrthoDB" id="6778023at2759"/>
<evidence type="ECO:0000313" key="1">
    <source>
        <dbReference type="EMBL" id="CAF0756764.1"/>
    </source>
</evidence>
<gene>
    <name evidence="1" type="ORF">OXX778_LOCUS4212</name>
</gene>
<accession>A0A813Q075</accession>
<proteinExistence type="predicted"/>
<dbReference type="Proteomes" id="UP000663879">
    <property type="component" value="Unassembled WGS sequence"/>
</dbReference>
<organism evidence="1 2">
    <name type="scientific">Brachionus calyciflorus</name>
    <dbReference type="NCBI Taxonomy" id="104777"/>
    <lineage>
        <taxon>Eukaryota</taxon>
        <taxon>Metazoa</taxon>
        <taxon>Spiralia</taxon>
        <taxon>Gnathifera</taxon>
        <taxon>Rotifera</taxon>
        <taxon>Eurotatoria</taxon>
        <taxon>Monogononta</taxon>
        <taxon>Pseudotrocha</taxon>
        <taxon>Ploima</taxon>
        <taxon>Brachionidae</taxon>
        <taxon>Brachionus</taxon>
    </lineage>
</organism>
<evidence type="ECO:0000313" key="2">
    <source>
        <dbReference type="Proteomes" id="UP000663879"/>
    </source>
</evidence>
<sequence>MRFLKLEQDFIELKCFNSSSSKHWKLISNIENGNSVKYHQPPTITLPDSTKTEVPIKISNIFAEHLEKVFSDDDLLNLENSEIPTETNSQVCHITQKEMLDSLSQLNTKAACGFDGISNKVLKNLPKKIINLIQNIFNASIKIGYVPYE</sequence>
<keyword evidence="2" id="KW-1185">Reference proteome</keyword>
<comment type="caution">
    <text evidence="1">The sequence shown here is derived from an EMBL/GenBank/DDBJ whole genome shotgun (WGS) entry which is preliminary data.</text>
</comment>
<reference evidence="1" key="1">
    <citation type="submission" date="2021-02" db="EMBL/GenBank/DDBJ databases">
        <authorList>
            <person name="Nowell W R."/>
        </authorList>
    </citation>
    <scope>NUCLEOTIDE SEQUENCE</scope>
    <source>
        <strain evidence="1">Ploen Becks lab</strain>
    </source>
</reference>
<name>A0A813Q075_9BILA</name>
<dbReference type="AlphaFoldDB" id="A0A813Q075"/>
<protein>
    <submittedName>
        <fullName evidence="1">Uncharacterized protein</fullName>
    </submittedName>
</protein>
<dbReference type="EMBL" id="CAJNOC010000405">
    <property type="protein sequence ID" value="CAF0756764.1"/>
    <property type="molecule type" value="Genomic_DNA"/>
</dbReference>